<evidence type="ECO:0000313" key="2">
    <source>
        <dbReference type="Proteomes" id="UP000186102"/>
    </source>
</evidence>
<keyword evidence="2" id="KW-1185">Reference proteome</keyword>
<evidence type="ECO:0000313" key="1">
    <source>
        <dbReference type="EMBL" id="OLN32743.1"/>
    </source>
</evidence>
<accession>A0A1Q8QZG3</accession>
<sequence length="51" mass="5677">MLEIVYSPNIPIPGAILIPMEDMGGFTGFYLVEQDEWLTGPNGEKTVLHKN</sequence>
<dbReference type="EMBL" id="MLBF01000006">
    <property type="protein sequence ID" value="OLN32743.1"/>
    <property type="molecule type" value="Genomic_DNA"/>
</dbReference>
<proteinExistence type="predicted"/>
<protein>
    <submittedName>
        <fullName evidence="1">Uncharacterized protein</fullName>
    </submittedName>
</protein>
<organism evidence="1 2">
    <name type="scientific">Desulfosporosinus metallidurans</name>
    <dbReference type="NCBI Taxonomy" id="1888891"/>
    <lineage>
        <taxon>Bacteria</taxon>
        <taxon>Bacillati</taxon>
        <taxon>Bacillota</taxon>
        <taxon>Clostridia</taxon>
        <taxon>Eubacteriales</taxon>
        <taxon>Desulfitobacteriaceae</taxon>
        <taxon>Desulfosporosinus</taxon>
    </lineage>
</organism>
<comment type="caution">
    <text evidence="1">The sequence shown here is derived from an EMBL/GenBank/DDBJ whole genome shotgun (WGS) entry which is preliminary data.</text>
</comment>
<dbReference type="Proteomes" id="UP000186102">
    <property type="component" value="Unassembled WGS sequence"/>
</dbReference>
<gene>
    <name evidence="1" type="ORF">DSOL_1189</name>
</gene>
<dbReference type="STRING" id="1888891.DSOL_1189"/>
<reference evidence="1 2" key="1">
    <citation type="submission" date="2016-09" db="EMBL/GenBank/DDBJ databases">
        <title>Complete genome of Desulfosporosinus sp. OL.</title>
        <authorList>
            <person name="Mardanov A."/>
            <person name="Beletsky A."/>
            <person name="Panova A."/>
            <person name="Karnachuk O."/>
            <person name="Ravin N."/>
        </authorList>
    </citation>
    <scope>NUCLEOTIDE SEQUENCE [LARGE SCALE GENOMIC DNA]</scope>
    <source>
        <strain evidence="1 2">OL</strain>
    </source>
</reference>
<name>A0A1Q8QZG3_9FIRM</name>
<dbReference type="AlphaFoldDB" id="A0A1Q8QZG3"/>